<gene>
    <name evidence="1" type="ORF">LTRI10_LOCUS14090</name>
</gene>
<evidence type="ECO:0000313" key="2">
    <source>
        <dbReference type="Proteomes" id="UP001497516"/>
    </source>
</evidence>
<evidence type="ECO:0000313" key="1">
    <source>
        <dbReference type="EMBL" id="CAL1372065.1"/>
    </source>
</evidence>
<organism evidence="1 2">
    <name type="scientific">Linum trigynum</name>
    <dbReference type="NCBI Taxonomy" id="586398"/>
    <lineage>
        <taxon>Eukaryota</taxon>
        <taxon>Viridiplantae</taxon>
        <taxon>Streptophyta</taxon>
        <taxon>Embryophyta</taxon>
        <taxon>Tracheophyta</taxon>
        <taxon>Spermatophyta</taxon>
        <taxon>Magnoliopsida</taxon>
        <taxon>eudicotyledons</taxon>
        <taxon>Gunneridae</taxon>
        <taxon>Pentapetalae</taxon>
        <taxon>rosids</taxon>
        <taxon>fabids</taxon>
        <taxon>Malpighiales</taxon>
        <taxon>Linaceae</taxon>
        <taxon>Linum</taxon>
    </lineage>
</organism>
<keyword evidence="2" id="KW-1185">Reference proteome</keyword>
<proteinExistence type="predicted"/>
<dbReference type="AlphaFoldDB" id="A0AAV2DDV7"/>
<accession>A0AAV2DDV7</accession>
<dbReference type="Proteomes" id="UP001497516">
    <property type="component" value="Chromosome 2"/>
</dbReference>
<reference evidence="1 2" key="1">
    <citation type="submission" date="2024-04" db="EMBL/GenBank/DDBJ databases">
        <authorList>
            <person name="Fracassetti M."/>
        </authorList>
    </citation>
    <scope>NUCLEOTIDE SEQUENCE [LARGE SCALE GENOMIC DNA]</scope>
</reference>
<dbReference type="EMBL" id="OZ034815">
    <property type="protein sequence ID" value="CAL1372065.1"/>
    <property type="molecule type" value="Genomic_DNA"/>
</dbReference>
<sequence>MIQNFYWGQRGSEKRVHWVSREGVVVAKEDGGLGFRDLEGFNTALLAKPLWRLHQREGSLIARILRAKYHRNTSVLDARVGHRPSFIWRSIISSQDFLNDGLRWRIGNGSSLKIWGDKWLPNEGDNYITSRPMGLPVDSTVRELISQEEEK</sequence>
<name>A0AAV2DDV7_9ROSI</name>
<protein>
    <submittedName>
        <fullName evidence="1">Uncharacterized protein</fullName>
    </submittedName>
</protein>